<keyword evidence="7" id="KW-0653">Protein transport</keyword>
<evidence type="ECO:0000259" key="12">
    <source>
        <dbReference type="PROSITE" id="PS52015"/>
    </source>
</evidence>
<feature type="region of interest" description="Disordered" evidence="10">
    <location>
        <begin position="58"/>
        <end position="92"/>
    </location>
</feature>
<evidence type="ECO:0000256" key="7">
    <source>
        <dbReference type="ARBA" id="ARBA00022927"/>
    </source>
</evidence>
<proteinExistence type="inferred from homology"/>
<evidence type="ECO:0000256" key="9">
    <source>
        <dbReference type="ARBA" id="ARBA00023136"/>
    </source>
</evidence>
<evidence type="ECO:0000313" key="13">
    <source>
        <dbReference type="EMBL" id="MCB6183924.1"/>
    </source>
</evidence>
<evidence type="ECO:0000256" key="3">
    <source>
        <dbReference type="ARBA" id="ARBA00022448"/>
    </source>
</evidence>
<keyword evidence="6 11" id="KW-0812">Transmembrane</keyword>
<comment type="similarity">
    <text evidence="2">Belongs to the TonB family.</text>
</comment>
<keyword evidence="5" id="KW-0997">Cell inner membrane</keyword>
<dbReference type="NCBIfam" id="TIGR01352">
    <property type="entry name" value="tonB_Cterm"/>
    <property type="match status" value="1"/>
</dbReference>
<evidence type="ECO:0000256" key="5">
    <source>
        <dbReference type="ARBA" id="ARBA00022519"/>
    </source>
</evidence>
<dbReference type="Gene3D" id="3.30.1150.10">
    <property type="match status" value="1"/>
</dbReference>
<evidence type="ECO:0000256" key="6">
    <source>
        <dbReference type="ARBA" id="ARBA00022692"/>
    </source>
</evidence>
<dbReference type="PROSITE" id="PS52015">
    <property type="entry name" value="TONB_CTD"/>
    <property type="match status" value="1"/>
</dbReference>
<gene>
    <name evidence="13" type="ORF">LIN78_10250</name>
</gene>
<feature type="domain" description="TonB C-terminal" evidence="12">
    <location>
        <begin position="162"/>
        <end position="253"/>
    </location>
</feature>
<dbReference type="EMBL" id="JAJBZT010000005">
    <property type="protein sequence ID" value="MCB6183924.1"/>
    <property type="molecule type" value="Genomic_DNA"/>
</dbReference>
<comment type="caution">
    <text evidence="13">The sequence shown here is derived from an EMBL/GenBank/DDBJ whole genome shotgun (WGS) entry which is preliminary data.</text>
</comment>
<keyword evidence="4" id="KW-1003">Cell membrane</keyword>
<feature type="transmembrane region" description="Helical" evidence="11">
    <location>
        <begin position="7"/>
        <end position="28"/>
    </location>
</feature>
<evidence type="ECO:0000313" key="14">
    <source>
        <dbReference type="Proteomes" id="UP001165395"/>
    </source>
</evidence>
<dbReference type="Proteomes" id="UP001165395">
    <property type="component" value="Unassembled WGS sequence"/>
</dbReference>
<name>A0ABS8D6U3_9NEIS</name>
<protein>
    <submittedName>
        <fullName evidence="13">Energy transducer TonB</fullName>
    </submittedName>
</protein>
<dbReference type="InterPro" id="IPR051045">
    <property type="entry name" value="TonB-dependent_transducer"/>
</dbReference>
<sequence length="253" mass="27442">MKKIHRPVAFAHVSSLVFHIGMGLLIVACLPDAKSDYHRSSTSNRSLNISFEIETVKPSEALVPEPQTDIQPEPTKAVSPHPKPQTALSHQSKPVVASTVNAMAQTSHTIETSLPNLTTTVKSSTSSNSVTTEKTQSVGVEATRLSAANTPAAQPSTVEQTITKAKPDYAFNPSPNYPSLLREQGVGGVVWIKVWVNEEGKPREIAVKKGSGYRLLDEAALAAVEQWRFFPAKKGNETVASWVEFPVRFSLDT</sequence>
<evidence type="ECO:0000256" key="11">
    <source>
        <dbReference type="SAM" id="Phobius"/>
    </source>
</evidence>
<keyword evidence="14" id="KW-1185">Reference proteome</keyword>
<dbReference type="PROSITE" id="PS51257">
    <property type="entry name" value="PROKAR_LIPOPROTEIN"/>
    <property type="match status" value="1"/>
</dbReference>
<keyword evidence="8 11" id="KW-1133">Transmembrane helix</keyword>
<dbReference type="PANTHER" id="PTHR33446">
    <property type="entry name" value="PROTEIN TONB-RELATED"/>
    <property type="match status" value="1"/>
</dbReference>
<evidence type="ECO:0000256" key="1">
    <source>
        <dbReference type="ARBA" id="ARBA00004383"/>
    </source>
</evidence>
<accession>A0ABS8D6U3</accession>
<dbReference type="Pfam" id="PF03544">
    <property type="entry name" value="TonB_C"/>
    <property type="match status" value="1"/>
</dbReference>
<dbReference type="SUPFAM" id="SSF74653">
    <property type="entry name" value="TolA/TonB C-terminal domain"/>
    <property type="match status" value="1"/>
</dbReference>
<evidence type="ECO:0000256" key="4">
    <source>
        <dbReference type="ARBA" id="ARBA00022475"/>
    </source>
</evidence>
<dbReference type="PANTHER" id="PTHR33446:SF2">
    <property type="entry name" value="PROTEIN TONB"/>
    <property type="match status" value="1"/>
</dbReference>
<dbReference type="InterPro" id="IPR006260">
    <property type="entry name" value="TonB/TolA_C"/>
</dbReference>
<keyword evidence="3" id="KW-0813">Transport</keyword>
<dbReference type="RefSeq" id="WP_227180706.1">
    <property type="nucleotide sequence ID" value="NZ_JAJBZT010000005.1"/>
</dbReference>
<evidence type="ECO:0000256" key="2">
    <source>
        <dbReference type="ARBA" id="ARBA00006555"/>
    </source>
</evidence>
<reference evidence="13" key="1">
    <citation type="submission" date="2021-10" db="EMBL/GenBank/DDBJ databases">
        <title>The complete genome sequence of Leeia sp. TBRC 13508.</title>
        <authorList>
            <person name="Charoenyingcharoen P."/>
            <person name="Yukphan P."/>
        </authorList>
    </citation>
    <scope>NUCLEOTIDE SEQUENCE</scope>
    <source>
        <strain evidence="13">TBRC 13508</strain>
    </source>
</reference>
<dbReference type="InterPro" id="IPR037682">
    <property type="entry name" value="TonB_C"/>
</dbReference>
<keyword evidence="9 11" id="KW-0472">Membrane</keyword>
<comment type="subcellular location">
    <subcellularLocation>
        <location evidence="1">Cell inner membrane</location>
        <topology evidence="1">Single-pass membrane protein</topology>
        <orientation evidence="1">Periplasmic side</orientation>
    </subcellularLocation>
</comment>
<organism evidence="13 14">
    <name type="scientific">Leeia speluncae</name>
    <dbReference type="NCBI Taxonomy" id="2884804"/>
    <lineage>
        <taxon>Bacteria</taxon>
        <taxon>Pseudomonadati</taxon>
        <taxon>Pseudomonadota</taxon>
        <taxon>Betaproteobacteria</taxon>
        <taxon>Neisseriales</taxon>
        <taxon>Leeiaceae</taxon>
        <taxon>Leeia</taxon>
    </lineage>
</organism>
<evidence type="ECO:0000256" key="10">
    <source>
        <dbReference type="SAM" id="MobiDB-lite"/>
    </source>
</evidence>
<evidence type="ECO:0000256" key="8">
    <source>
        <dbReference type="ARBA" id="ARBA00022989"/>
    </source>
</evidence>